<accession>A0ABT1EB15</accession>
<feature type="domain" description="Response regulatory" evidence="8">
    <location>
        <begin position="4"/>
        <end position="121"/>
    </location>
</feature>
<feature type="modified residue" description="4-aspartylphosphate" evidence="6">
    <location>
        <position position="56"/>
    </location>
</feature>
<gene>
    <name evidence="9" type="ORF">NK125_11405</name>
</gene>
<dbReference type="InterPro" id="IPR011006">
    <property type="entry name" value="CheY-like_superfamily"/>
</dbReference>
<keyword evidence="6" id="KW-0597">Phosphoprotein</keyword>
<dbReference type="PRINTS" id="PR00032">
    <property type="entry name" value="HTHARAC"/>
</dbReference>
<dbReference type="InterPro" id="IPR020449">
    <property type="entry name" value="Tscrpt_reg_AraC-type_HTH"/>
</dbReference>
<organism evidence="9 10">
    <name type="scientific">Aequitasia blattaphilus</name>
    <dbReference type="NCBI Taxonomy" id="2949332"/>
    <lineage>
        <taxon>Bacteria</taxon>
        <taxon>Bacillati</taxon>
        <taxon>Bacillota</taxon>
        <taxon>Clostridia</taxon>
        <taxon>Lachnospirales</taxon>
        <taxon>Lachnospiraceae</taxon>
        <taxon>Aequitasia</taxon>
    </lineage>
</organism>
<evidence type="ECO:0000256" key="6">
    <source>
        <dbReference type="PROSITE-ProRule" id="PRU00169"/>
    </source>
</evidence>
<dbReference type="Gene3D" id="1.10.10.60">
    <property type="entry name" value="Homeodomain-like"/>
    <property type="match status" value="2"/>
</dbReference>
<dbReference type="Proteomes" id="UP001523566">
    <property type="component" value="Unassembled WGS sequence"/>
</dbReference>
<evidence type="ECO:0000313" key="9">
    <source>
        <dbReference type="EMBL" id="MCP1103024.1"/>
    </source>
</evidence>
<dbReference type="PROSITE" id="PS00041">
    <property type="entry name" value="HTH_ARAC_FAMILY_1"/>
    <property type="match status" value="1"/>
</dbReference>
<keyword evidence="3" id="KW-0238">DNA-binding</keyword>
<dbReference type="SUPFAM" id="SSF52172">
    <property type="entry name" value="CheY-like"/>
    <property type="match status" value="1"/>
</dbReference>
<dbReference type="RefSeq" id="WP_262066810.1">
    <property type="nucleotide sequence ID" value="NZ_JAMXOD010000016.1"/>
</dbReference>
<comment type="caution">
    <text evidence="9">The sequence shown here is derived from an EMBL/GenBank/DDBJ whole genome shotgun (WGS) entry which is preliminary data.</text>
</comment>
<proteinExistence type="predicted"/>
<dbReference type="Pfam" id="PF12833">
    <property type="entry name" value="HTH_18"/>
    <property type="match status" value="1"/>
</dbReference>
<dbReference type="InterPro" id="IPR018060">
    <property type="entry name" value="HTH_AraC"/>
</dbReference>
<protein>
    <recommendedName>
        <fullName evidence="1">Stage 0 sporulation protein A homolog</fullName>
    </recommendedName>
</protein>
<dbReference type="PANTHER" id="PTHR43280:SF34">
    <property type="entry name" value="ARAC-FAMILY TRANSCRIPTIONAL REGULATOR"/>
    <property type="match status" value="1"/>
</dbReference>
<evidence type="ECO:0000256" key="3">
    <source>
        <dbReference type="ARBA" id="ARBA00023125"/>
    </source>
</evidence>
<evidence type="ECO:0000256" key="4">
    <source>
        <dbReference type="ARBA" id="ARBA00023163"/>
    </source>
</evidence>
<dbReference type="SUPFAM" id="SSF46689">
    <property type="entry name" value="Homeodomain-like"/>
    <property type="match status" value="2"/>
</dbReference>
<dbReference type="InterPro" id="IPR009057">
    <property type="entry name" value="Homeodomain-like_sf"/>
</dbReference>
<dbReference type="Pfam" id="PF00072">
    <property type="entry name" value="Response_reg"/>
    <property type="match status" value="1"/>
</dbReference>
<dbReference type="Gene3D" id="3.40.50.2300">
    <property type="match status" value="1"/>
</dbReference>
<dbReference type="EMBL" id="JAMZFW010000016">
    <property type="protein sequence ID" value="MCP1103024.1"/>
    <property type="molecule type" value="Genomic_DNA"/>
</dbReference>
<name>A0ABT1EB15_9FIRM</name>
<dbReference type="SMART" id="SM00342">
    <property type="entry name" value="HTH_ARAC"/>
    <property type="match status" value="1"/>
</dbReference>
<evidence type="ECO:0000259" key="8">
    <source>
        <dbReference type="PROSITE" id="PS50110"/>
    </source>
</evidence>
<evidence type="ECO:0000259" key="7">
    <source>
        <dbReference type="PROSITE" id="PS01124"/>
    </source>
</evidence>
<dbReference type="PANTHER" id="PTHR43280">
    <property type="entry name" value="ARAC-FAMILY TRANSCRIPTIONAL REGULATOR"/>
    <property type="match status" value="1"/>
</dbReference>
<evidence type="ECO:0000256" key="2">
    <source>
        <dbReference type="ARBA" id="ARBA00023015"/>
    </source>
</evidence>
<evidence type="ECO:0000256" key="5">
    <source>
        <dbReference type="ARBA" id="ARBA00024867"/>
    </source>
</evidence>
<evidence type="ECO:0000313" key="10">
    <source>
        <dbReference type="Proteomes" id="UP001523566"/>
    </source>
</evidence>
<dbReference type="InterPro" id="IPR018062">
    <property type="entry name" value="HTH_AraC-typ_CS"/>
</dbReference>
<feature type="domain" description="HTH araC/xylS-type" evidence="7">
    <location>
        <begin position="420"/>
        <end position="518"/>
    </location>
</feature>
<dbReference type="InterPro" id="IPR001789">
    <property type="entry name" value="Sig_transdc_resp-reg_receiver"/>
</dbReference>
<dbReference type="CDD" id="cd17536">
    <property type="entry name" value="REC_YesN-like"/>
    <property type="match status" value="1"/>
</dbReference>
<keyword evidence="4" id="KW-0804">Transcription</keyword>
<dbReference type="SMART" id="SM00448">
    <property type="entry name" value="REC"/>
    <property type="match status" value="1"/>
</dbReference>
<sequence length="520" mass="61028">MRQRVFIADDEKLICQLLERAIHWEELNLELAGVFYDGRSLYEGILKDEPDIVITDISMPLLNGIEMIRLAKEANCQSHFIIISGYKEFEYAHSALKYNVEDYLLKPVNTEELNRTLEKLTKKEIGAGKNIHSVPTDSSSFDETRHSRYMFQSLVNNRGIEDFTLKGSTFQCITIHLFAKRDEKIQIPSLNEKILRIIKNHLEPLTRQCFIDCDNKWIYAFIDYENNQRENIYKALHKSYSYSENITDIFLGLSVSFGISKPYCSLSDFQNAYHESRLSILSRLCTGNFEPLFWEKLQIQSEEWLTIDNAFINTLKQDIESLSTKDFETHCTLEFSRFRKTVNIRSLETFTAKILTIVSDVKTEILKKTFDRKDTITLFMESALSLRDLREYFEFFTNYILKELELLRQTTQSKYAQPVNQAIDYIESNYRNSVKLDDVSKILDLNPAYLSSLFKKETGINFLDYLHDYRLEKAKTLLKDSNYNISEISDLVGYNDSRHFSKLFKKKFGINPSDYKQMYN</sequence>
<keyword evidence="2" id="KW-0805">Transcription regulation</keyword>
<dbReference type="PROSITE" id="PS50110">
    <property type="entry name" value="RESPONSE_REGULATORY"/>
    <property type="match status" value="1"/>
</dbReference>
<dbReference type="PROSITE" id="PS01124">
    <property type="entry name" value="HTH_ARAC_FAMILY_2"/>
    <property type="match status" value="1"/>
</dbReference>
<evidence type="ECO:0000256" key="1">
    <source>
        <dbReference type="ARBA" id="ARBA00018672"/>
    </source>
</evidence>
<keyword evidence="10" id="KW-1185">Reference proteome</keyword>
<comment type="function">
    <text evidence="5">May play the central regulatory role in sporulation. It may be an element of the effector pathway responsible for the activation of sporulation genes in response to nutritional stress. Spo0A may act in concert with spo0H (a sigma factor) to control the expression of some genes that are critical to the sporulation process.</text>
</comment>
<reference evidence="9 10" key="1">
    <citation type="journal article" date="2022" name="Genome Biol. Evol.">
        <title>Host diet, physiology and behaviors set the stage for Lachnospiraceae cladogenesis.</title>
        <authorList>
            <person name="Vera-Ponce De Leon A."/>
            <person name="Schneider M."/>
            <person name="Jahnes B.C."/>
            <person name="Sadowski V."/>
            <person name="Camuy-Velez L.A."/>
            <person name="Duan J."/>
            <person name="Sabree Z.L."/>
        </authorList>
    </citation>
    <scope>NUCLEOTIDE SEQUENCE [LARGE SCALE GENOMIC DNA]</scope>
    <source>
        <strain evidence="9 10">PAL113</strain>
    </source>
</reference>